<proteinExistence type="predicted"/>
<gene>
    <name evidence="2" type="ORF">SAMN04488696_2934</name>
</gene>
<sequence length="294" mass="34638">MTSLLRSPELIRVENQLISLLERTMERVFRLRTVDYKRELVHNVRREFGSKTYVKQLDNIITEIIKQSLVYADNQLKEISAAAVEDSYVLTEEAVRISTELADNVVESIVQMLKDDAIYTMHPNQLAKRIVDLWEGERYKAVRFVRTFTADVAIHTTVYRYRQRGVEYVEFDAELDDRTSNQCRALHGTMFSTESDFLDLYRPPLHHHCRSGLKPVPITRVINPAAEFENRDFRHQMDQEGDFLKELVDEKVLEKAFENIERFNEKYRISKFILDKDIEKRLMMEDGLKVSILV</sequence>
<dbReference type="InterPro" id="IPR006528">
    <property type="entry name" value="Phage_head_morphogenesis_dom"/>
</dbReference>
<keyword evidence="3" id="KW-1185">Reference proteome</keyword>
<dbReference type="STRING" id="487685.SAMN04488696_2934"/>
<evidence type="ECO:0000259" key="1">
    <source>
        <dbReference type="Pfam" id="PF04233"/>
    </source>
</evidence>
<protein>
    <submittedName>
        <fullName evidence="2">Phage putative head morphogenesis protein, SPP1 gp7 family</fullName>
    </submittedName>
</protein>
<evidence type="ECO:0000313" key="2">
    <source>
        <dbReference type="EMBL" id="SFM93766.1"/>
    </source>
</evidence>
<dbReference type="Proteomes" id="UP000198535">
    <property type="component" value="Unassembled WGS sequence"/>
</dbReference>
<dbReference type="EMBL" id="FOUJ01000009">
    <property type="protein sequence ID" value="SFM93766.1"/>
    <property type="molecule type" value="Genomic_DNA"/>
</dbReference>
<feature type="domain" description="Phage head morphogenesis" evidence="1">
    <location>
        <begin position="124"/>
        <end position="211"/>
    </location>
</feature>
<organism evidence="2 3">
    <name type="scientific">Methanolobus profundi</name>
    <dbReference type="NCBI Taxonomy" id="487685"/>
    <lineage>
        <taxon>Archaea</taxon>
        <taxon>Methanobacteriati</taxon>
        <taxon>Methanobacteriota</taxon>
        <taxon>Stenosarchaea group</taxon>
        <taxon>Methanomicrobia</taxon>
        <taxon>Methanosarcinales</taxon>
        <taxon>Methanosarcinaceae</taxon>
        <taxon>Methanolobus</taxon>
    </lineage>
</organism>
<dbReference type="Pfam" id="PF04233">
    <property type="entry name" value="Phage_Mu_F"/>
    <property type="match status" value="1"/>
</dbReference>
<name>A0A1I4UXW7_9EURY</name>
<reference evidence="3" key="1">
    <citation type="submission" date="2016-10" db="EMBL/GenBank/DDBJ databases">
        <authorList>
            <person name="Varghese N."/>
            <person name="Submissions S."/>
        </authorList>
    </citation>
    <scope>NUCLEOTIDE SEQUENCE [LARGE SCALE GENOMIC DNA]</scope>
    <source>
        <strain evidence="3">Mob M</strain>
    </source>
</reference>
<evidence type="ECO:0000313" key="3">
    <source>
        <dbReference type="Proteomes" id="UP000198535"/>
    </source>
</evidence>
<dbReference type="NCBIfam" id="TIGR01641">
    <property type="entry name" value="phageSPP1_gp7"/>
    <property type="match status" value="1"/>
</dbReference>
<accession>A0A1I4UXW7</accession>
<dbReference type="AlphaFoldDB" id="A0A1I4UXW7"/>